<feature type="compositionally biased region" description="Basic and acidic residues" evidence="1">
    <location>
        <begin position="278"/>
        <end position="287"/>
    </location>
</feature>
<evidence type="ECO:0000256" key="2">
    <source>
        <dbReference type="SAM" id="Phobius"/>
    </source>
</evidence>
<comment type="caution">
    <text evidence="3">The sequence shown here is derived from an EMBL/GenBank/DDBJ whole genome shotgun (WGS) entry which is preliminary data.</text>
</comment>
<feature type="compositionally biased region" description="Low complexity" evidence="1">
    <location>
        <begin position="55"/>
        <end position="88"/>
    </location>
</feature>
<reference evidence="3" key="1">
    <citation type="submission" date="2023-03" db="EMBL/GenBank/DDBJ databases">
        <title>Massive genome expansion in bonnet fungi (Mycena s.s.) driven by repeated elements and novel gene families across ecological guilds.</title>
        <authorList>
            <consortium name="Lawrence Berkeley National Laboratory"/>
            <person name="Harder C.B."/>
            <person name="Miyauchi S."/>
            <person name="Viragh M."/>
            <person name="Kuo A."/>
            <person name="Thoen E."/>
            <person name="Andreopoulos B."/>
            <person name="Lu D."/>
            <person name="Skrede I."/>
            <person name="Drula E."/>
            <person name="Henrissat B."/>
            <person name="Morin E."/>
            <person name="Kohler A."/>
            <person name="Barry K."/>
            <person name="LaButti K."/>
            <person name="Morin E."/>
            <person name="Salamov A."/>
            <person name="Lipzen A."/>
            <person name="Mereny Z."/>
            <person name="Hegedus B."/>
            <person name="Baldrian P."/>
            <person name="Stursova M."/>
            <person name="Weitz H."/>
            <person name="Taylor A."/>
            <person name="Grigoriev I.V."/>
            <person name="Nagy L.G."/>
            <person name="Martin F."/>
            <person name="Kauserud H."/>
        </authorList>
    </citation>
    <scope>NUCLEOTIDE SEQUENCE</scope>
    <source>
        <strain evidence="3">CBHHK182m</strain>
    </source>
</reference>
<feature type="compositionally biased region" description="Pro residues" evidence="1">
    <location>
        <begin position="24"/>
        <end position="54"/>
    </location>
</feature>
<feature type="compositionally biased region" description="Basic and acidic residues" evidence="1">
    <location>
        <begin position="8"/>
        <end position="17"/>
    </location>
</feature>
<protein>
    <submittedName>
        <fullName evidence="3">Uncharacterized protein</fullName>
    </submittedName>
</protein>
<dbReference type="EMBL" id="JARKIB010000093">
    <property type="protein sequence ID" value="KAJ7742798.1"/>
    <property type="molecule type" value="Genomic_DNA"/>
</dbReference>
<accession>A0AAD7IGT6</accession>
<evidence type="ECO:0000313" key="3">
    <source>
        <dbReference type="EMBL" id="KAJ7742798.1"/>
    </source>
</evidence>
<feature type="transmembrane region" description="Helical" evidence="2">
    <location>
        <begin position="197"/>
        <end position="221"/>
    </location>
</feature>
<keyword evidence="4" id="KW-1185">Reference proteome</keyword>
<keyword evidence="2" id="KW-0812">Transmembrane</keyword>
<evidence type="ECO:0000256" key="1">
    <source>
        <dbReference type="SAM" id="MobiDB-lite"/>
    </source>
</evidence>
<feature type="compositionally biased region" description="Polar residues" evidence="1">
    <location>
        <begin position="120"/>
        <end position="133"/>
    </location>
</feature>
<feature type="region of interest" description="Disordered" evidence="1">
    <location>
        <begin position="274"/>
        <end position="296"/>
    </location>
</feature>
<feature type="compositionally biased region" description="Polar residues" evidence="1">
    <location>
        <begin position="89"/>
        <end position="106"/>
    </location>
</feature>
<name>A0AAD7IGT6_9AGAR</name>
<gene>
    <name evidence="3" type="ORF">B0H16DRAFT_1018274</name>
</gene>
<keyword evidence="2" id="KW-1133">Transmembrane helix</keyword>
<sequence>MGLTSSKPDTKPKEDTKRKHTPPHSTPTPPAPPPPPPTPPAPPPPPPPPPPPATSPTVTDQAATTTSTENDTGPTSPTDPQTPTTSQSLGDPSSTAIAPGQSTTADGGSDAGTQAAAVPSSLSSTDGSPNSKTGGEAAGAAASHTAPSNPQFSTYGAASLETFPVTKGDLSPPAPSASALSSSPSIATAASAKGTHIGAIIVGVIVPLFALLLALAAFAAYKRRKSLCDRRQWERTHAEIADAVAKVGGPATISPGTNDWTRFDSAAASRADLAPYANEKEERHEDIDPFFASRVP</sequence>
<evidence type="ECO:0000313" key="4">
    <source>
        <dbReference type="Proteomes" id="UP001215598"/>
    </source>
</evidence>
<dbReference type="AlphaFoldDB" id="A0AAD7IGT6"/>
<proteinExistence type="predicted"/>
<dbReference type="Proteomes" id="UP001215598">
    <property type="component" value="Unassembled WGS sequence"/>
</dbReference>
<keyword evidence="2" id="KW-0472">Membrane</keyword>
<organism evidence="3 4">
    <name type="scientific">Mycena metata</name>
    <dbReference type="NCBI Taxonomy" id="1033252"/>
    <lineage>
        <taxon>Eukaryota</taxon>
        <taxon>Fungi</taxon>
        <taxon>Dikarya</taxon>
        <taxon>Basidiomycota</taxon>
        <taxon>Agaricomycotina</taxon>
        <taxon>Agaricomycetes</taxon>
        <taxon>Agaricomycetidae</taxon>
        <taxon>Agaricales</taxon>
        <taxon>Marasmiineae</taxon>
        <taxon>Mycenaceae</taxon>
        <taxon>Mycena</taxon>
    </lineage>
</organism>
<feature type="region of interest" description="Disordered" evidence="1">
    <location>
        <begin position="1"/>
        <end position="153"/>
    </location>
</feature>